<keyword evidence="3" id="KW-1185">Reference proteome</keyword>
<feature type="compositionally biased region" description="Basic and acidic residues" evidence="1">
    <location>
        <begin position="1"/>
        <end position="23"/>
    </location>
</feature>
<organism evidence="2 3">
    <name type="scientific">Entomortierella chlamydospora</name>
    <dbReference type="NCBI Taxonomy" id="101097"/>
    <lineage>
        <taxon>Eukaryota</taxon>
        <taxon>Fungi</taxon>
        <taxon>Fungi incertae sedis</taxon>
        <taxon>Mucoromycota</taxon>
        <taxon>Mortierellomycotina</taxon>
        <taxon>Mortierellomycetes</taxon>
        <taxon>Mortierellales</taxon>
        <taxon>Mortierellaceae</taxon>
        <taxon>Entomortierella</taxon>
    </lineage>
</organism>
<comment type="caution">
    <text evidence="2">The sequence shown here is derived from an EMBL/GenBank/DDBJ whole genome shotgun (WGS) entry which is preliminary data.</text>
</comment>
<dbReference type="AlphaFoldDB" id="A0A9P6MI81"/>
<evidence type="ECO:0000313" key="2">
    <source>
        <dbReference type="EMBL" id="KAG0002541.1"/>
    </source>
</evidence>
<dbReference type="Proteomes" id="UP000703661">
    <property type="component" value="Unassembled WGS sequence"/>
</dbReference>
<name>A0A9P6MI81_9FUNG</name>
<proteinExistence type="predicted"/>
<protein>
    <submittedName>
        <fullName evidence="2">Uncharacterized protein</fullName>
    </submittedName>
</protein>
<evidence type="ECO:0000313" key="3">
    <source>
        <dbReference type="Proteomes" id="UP000703661"/>
    </source>
</evidence>
<accession>A0A9P6MI81</accession>
<feature type="non-terminal residue" evidence="2">
    <location>
        <position position="122"/>
    </location>
</feature>
<sequence length="122" mass="13939">MDGGERHGYESTKRNGQSRRLDQEGLNPRKPGGKKLDLVAQDPVDKRDWLVGEAKKDWDELGTNFLRETGVSLFKQLHLIAEHRLQENGTVALRDMARFFAFYSGGRGFKAIELRSTQKSNY</sequence>
<evidence type="ECO:0000256" key="1">
    <source>
        <dbReference type="SAM" id="MobiDB-lite"/>
    </source>
</evidence>
<dbReference type="EMBL" id="JAAAID010002938">
    <property type="protein sequence ID" value="KAG0002541.1"/>
    <property type="molecule type" value="Genomic_DNA"/>
</dbReference>
<feature type="region of interest" description="Disordered" evidence="1">
    <location>
        <begin position="1"/>
        <end position="36"/>
    </location>
</feature>
<gene>
    <name evidence="2" type="ORF">BGZ80_005957</name>
</gene>
<reference evidence="2" key="1">
    <citation type="journal article" date="2020" name="Fungal Divers.">
        <title>Resolving the Mortierellaceae phylogeny through synthesis of multi-gene phylogenetics and phylogenomics.</title>
        <authorList>
            <person name="Vandepol N."/>
            <person name="Liber J."/>
            <person name="Desiro A."/>
            <person name="Na H."/>
            <person name="Kennedy M."/>
            <person name="Barry K."/>
            <person name="Grigoriev I.V."/>
            <person name="Miller A.N."/>
            <person name="O'Donnell K."/>
            <person name="Stajich J.E."/>
            <person name="Bonito G."/>
        </authorList>
    </citation>
    <scope>NUCLEOTIDE SEQUENCE</scope>
    <source>
        <strain evidence="2">NRRL 2769</strain>
    </source>
</reference>